<dbReference type="InterPro" id="IPR000340">
    <property type="entry name" value="Dual-sp_phosphatase_cat-dom"/>
</dbReference>
<dbReference type="Gene3D" id="3.90.190.10">
    <property type="entry name" value="Protein tyrosine phosphatase superfamily"/>
    <property type="match status" value="1"/>
</dbReference>
<dbReference type="PROSITE" id="PS50056">
    <property type="entry name" value="TYR_PHOSPHATASE_2"/>
    <property type="match status" value="1"/>
</dbReference>
<reference evidence="11" key="3">
    <citation type="submission" date="2025-08" db="UniProtKB">
        <authorList>
            <consortium name="Ensembl"/>
        </authorList>
    </citation>
    <scope>IDENTIFICATION</scope>
</reference>
<evidence type="ECO:0000256" key="7">
    <source>
        <dbReference type="SAM" id="MobiDB-lite"/>
    </source>
</evidence>
<dbReference type="InParanoid" id="F6Z498"/>
<evidence type="ECO:0008006" key="13">
    <source>
        <dbReference type="Google" id="ProtNLM"/>
    </source>
</evidence>
<reference evidence="11" key="2">
    <citation type="journal article" date="2008" name="Genome Biol.">
        <title>Improved genome assembly and evidence-based global gene model set for the chordate Ciona intestinalis: new insight into intron and operon populations.</title>
        <authorList>
            <person name="Satou Y."/>
            <person name="Mineta K."/>
            <person name="Ogasawara M."/>
            <person name="Sasakura Y."/>
            <person name="Shoguchi E."/>
            <person name="Ueno K."/>
            <person name="Yamada L."/>
            <person name="Matsumoto J."/>
            <person name="Wasserscheid J."/>
            <person name="Dewar K."/>
            <person name="Wiley G.B."/>
            <person name="Macmil S.L."/>
            <person name="Roe B.A."/>
            <person name="Zeller R.W."/>
            <person name="Hastings K.E."/>
            <person name="Lemaire P."/>
            <person name="Lindquist E."/>
            <person name="Endo T."/>
            <person name="Hotta K."/>
            <person name="Inaba K."/>
        </authorList>
    </citation>
    <scope>NUCLEOTIDE SEQUENCE [LARGE SCALE GENOMIC DNA]</scope>
    <source>
        <strain evidence="11">wild type</strain>
    </source>
</reference>
<dbReference type="GO" id="GO:0008330">
    <property type="term" value="F:protein tyrosine/threonine phosphatase activity"/>
    <property type="evidence" value="ECO:0000318"/>
    <property type="project" value="GO_Central"/>
</dbReference>
<keyword evidence="5" id="KW-0904">Protein phosphatase</keyword>
<dbReference type="HOGENOM" id="CLU_027074_0_0_1"/>
<dbReference type="InterPro" id="IPR029021">
    <property type="entry name" value="Prot-tyrosine_phosphatase-like"/>
</dbReference>
<feature type="domain" description="Tyrosine specific protein phosphatases" evidence="9">
    <location>
        <begin position="364"/>
        <end position="424"/>
    </location>
</feature>
<evidence type="ECO:0000313" key="11">
    <source>
        <dbReference type="Ensembl" id="ENSCINP00000018971.3"/>
    </source>
</evidence>
<keyword evidence="12" id="KW-1185">Reference proteome</keyword>
<dbReference type="PANTHER" id="PTHR10159:SF519">
    <property type="entry name" value="DUAL SPECIFICITY PROTEIN PHOSPHATASE MPK3"/>
    <property type="match status" value="1"/>
</dbReference>
<dbReference type="GO" id="GO:0033550">
    <property type="term" value="F:MAP kinase tyrosine phosphatase activity"/>
    <property type="evidence" value="ECO:0000318"/>
    <property type="project" value="GO_Central"/>
</dbReference>
<comment type="subcellular location">
    <subcellularLocation>
        <location evidence="1">Cytoplasm</location>
    </subcellularLocation>
</comment>
<evidence type="ECO:0000256" key="6">
    <source>
        <dbReference type="ARBA" id="ARBA00051722"/>
    </source>
</evidence>
<reference evidence="12" key="1">
    <citation type="journal article" date="2002" name="Science">
        <title>The draft genome of Ciona intestinalis: insights into chordate and vertebrate origins.</title>
        <authorList>
            <person name="Dehal P."/>
            <person name="Satou Y."/>
            <person name="Campbell R.K."/>
            <person name="Chapman J."/>
            <person name="Degnan B."/>
            <person name="De Tomaso A."/>
            <person name="Davidson B."/>
            <person name="Di Gregorio A."/>
            <person name="Gelpke M."/>
            <person name="Goodstein D.M."/>
            <person name="Harafuji N."/>
            <person name="Hastings K.E."/>
            <person name="Ho I."/>
            <person name="Hotta K."/>
            <person name="Huang W."/>
            <person name="Kawashima T."/>
            <person name="Lemaire P."/>
            <person name="Martinez D."/>
            <person name="Meinertzhagen I.A."/>
            <person name="Necula S."/>
            <person name="Nonaka M."/>
            <person name="Putnam N."/>
            <person name="Rash S."/>
            <person name="Saiga H."/>
            <person name="Satake M."/>
            <person name="Terry A."/>
            <person name="Yamada L."/>
            <person name="Wang H.G."/>
            <person name="Awazu S."/>
            <person name="Azumi K."/>
            <person name="Boore J."/>
            <person name="Branno M."/>
            <person name="Chin-Bow S."/>
            <person name="DeSantis R."/>
            <person name="Doyle S."/>
            <person name="Francino P."/>
            <person name="Keys D.N."/>
            <person name="Haga S."/>
            <person name="Hayashi H."/>
            <person name="Hino K."/>
            <person name="Imai K.S."/>
            <person name="Inaba K."/>
            <person name="Kano S."/>
            <person name="Kobayashi K."/>
            <person name="Kobayashi M."/>
            <person name="Lee B.I."/>
            <person name="Makabe K.W."/>
            <person name="Manohar C."/>
            <person name="Matassi G."/>
            <person name="Medina M."/>
            <person name="Mochizuki Y."/>
            <person name="Mount S."/>
            <person name="Morishita T."/>
            <person name="Miura S."/>
            <person name="Nakayama A."/>
            <person name="Nishizaka S."/>
            <person name="Nomoto H."/>
            <person name="Ohta F."/>
            <person name="Oishi K."/>
            <person name="Rigoutsos I."/>
            <person name="Sano M."/>
            <person name="Sasaki A."/>
            <person name="Sasakura Y."/>
            <person name="Shoguchi E."/>
            <person name="Shin-i T."/>
            <person name="Spagnuolo A."/>
            <person name="Stainier D."/>
            <person name="Suzuki M.M."/>
            <person name="Tassy O."/>
            <person name="Takatori N."/>
            <person name="Tokuoka M."/>
            <person name="Yagi K."/>
            <person name="Yoshizaki F."/>
            <person name="Wada S."/>
            <person name="Zhang C."/>
            <person name="Hyatt P.D."/>
            <person name="Larimer F."/>
            <person name="Detter C."/>
            <person name="Doggett N."/>
            <person name="Glavina T."/>
            <person name="Hawkins T."/>
            <person name="Richardson P."/>
            <person name="Lucas S."/>
            <person name="Kohara Y."/>
            <person name="Levine M."/>
            <person name="Satoh N."/>
            <person name="Rokhsar D.S."/>
        </authorList>
    </citation>
    <scope>NUCLEOTIDE SEQUENCE [LARGE SCALE GENOMIC DNA]</scope>
</reference>
<dbReference type="Ensembl" id="ENSCINT00000018971.3">
    <property type="protein sequence ID" value="ENSCINP00000018971.3"/>
    <property type="gene ID" value="ENSCING00000009331.3"/>
</dbReference>
<dbReference type="InterPro" id="IPR036873">
    <property type="entry name" value="Rhodanese-like_dom_sf"/>
</dbReference>
<protein>
    <recommendedName>
        <fullName evidence="13">Protein-serine/threonine phosphatase</fullName>
    </recommendedName>
</protein>
<evidence type="ECO:0000313" key="12">
    <source>
        <dbReference type="Proteomes" id="UP000008144"/>
    </source>
</evidence>
<dbReference type="PANTHER" id="PTHR10159">
    <property type="entry name" value="DUAL SPECIFICITY PROTEIN PHOSPHATASE"/>
    <property type="match status" value="1"/>
</dbReference>
<dbReference type="STRING" id="7719.ENSCINP00000018971"/>
<dbReference type="InterPro" id="IPR000387">
    <property type="entry name" value="Tyr_Pase_dom"/>
</dbReference>
<dbReference type="GO" id="GO:0007165">
    <property type="term" value="P:signal transduction"/>
    <property type="evidence" value="ECO:0000318"/>
    <property type="project" value="GO_Central"/>
</dbReference>
<proteinExistence type="inferred from homology"/>
<dbReference type="FunFam" id="3.90.190.10:FF:000011">
    <property type="entry name" value="Dual specificity phosphatase 6"/>
    <property type="match status" value="1"/>
</dbReference>
<dbReference type="SMART" id="SM00450">
    <property type="entry name" value="RHOD"/>
    <property type="match status" value="1"/>
</dbReference>
<dbReference type="Proteomes" id="UP000008144">
    <property type="component" value="Chromosome 5"/>
</dbReference>
<dbReference type="CDD" id="cd01446">
    <property type="entry name" value="DSP_MapKP"/>
    <property type="match status" value="1"/>
</dbReference>
<dbReference type="SMART" id="SM00195">
    <property type="entry name" value="DSPc"/>
    <property type="match status" value="1"/>
</dbReference>
<feature type="compositionally biased region" description="Polar residues" evidence="7">
    <location>
        <begin position="240"/>
        <end position="251"/>
    </location>
</feature>
<dbReference type="Pfam" id="PF00581">
    <property type="entry name" value="Rhodanese"/>
    <property type="match status" value="1"/>
</dbReference>
<dbReference type="GeneTree" id="ENSGT00940000169406"/>
<evidence type="ECO:0000259" key="10">
    <source>
        <dbReference type="PROSITE" id="PS50206"/>
    </source>
</evidence>
<dbReference type="InterPro" id="IPR001763">
    <property type="entry name" value="Rhodanese-like_dom"/>
</dbReference>
<evidence type="ECO:0000256" key="3">
    <source>
        <dbReference type="ARBA" id="ARBA00022490"/>
    </source>
</evidence>
<evidence type="ECO:0000256" key="2">
    <source>
        <dbReference type="ARBA" id="ARBA00008601"/>
    </source>
</evidence>
<dbReference type="SUPFAM" id="SSF52821">
    <property type="entry name" value="Rhodanese/Cell cycle control phosphatase"/>
    <property type="match status" value="1"/>
</dbReference>
<accession>F6Z498</accession>
<dbReference type="EMBL" id="EAAA01002133">
    <property type="status" value="NOT_ANNOTATED_CDS"/>
    <property type="molecule type" value="Genomic_DNA"/>
</dbReference>
<feature type="domain" description="Tyrosine-protein phosphatase" evidence="8">
    <location>
        <begin position="300"/>
        <end position="443"/>
    </location>
</feature>
<dbReference type="PROSITE" id="PS50054">
    <property type="entry name" value="TYR_PHOSPHATASE_DUAL"/>
    <property type="match status" value="1"/>
</dbReference>
<comment type="similarity">
    <text evidence="2">Belongs to the protein-tyrosine phosphatase family. Non-receptor class dual specificity subfamily.</text>
</comment>
<feature type="region of interest" description="Disordered" evidence="7">
    <location>
        <begin position="146"/>
        <end position="175"/>
    </location>
</feature>
<feature type="region of interest" description="Disordered" evidence="7">
    <location>
        <begin position="448"/>
        <end position="470"/>
    </location>
</feature>
<feature type="domain" description="Rhodanese" evidence="10">
    <location>
        <begin position="22"/>
        <end position="140"/>
    </location>
</feature>
<dbReference type="PROSITE" id="PS50206">
    <property type="entry name" value="RHODANESE_3"/>
    <property type="match status" value="1"/>
</dbReference>
<organism evidence="11 12">
    <name type="scientific">Ciona intestinalis</name>
    <name type="common">Transparent sea squirt</name>
    <name type="synonym">Ascidia intestinalis</name>
    <dbReference type="NCBI Taxonomy" id="7719"/>
    <lineage>
        <taxon>Eukaryota</taxon>
        <taxon>Metazoa</taxon>
        <taxon>Chordata</taxon>
        <taxon>Tunicata</taxon>
        <taxon>Ascidiacea</taxon>
        <taxon>Phlebobranchia</taxon>
        <taxon>Cionidae</taxon>
        <taxon>Ciona</taxon>
    </lineage>
</organism>
<dbReference type="AlphaFoldDB" id="F6Z498"/>
<dbReference type="GO" id="GO:0070373">
    <property type="term" value="P:negative regulation of ERK1 and ERK2 cascade"/>
    <property type="evidence" value="ECO:0000318"/>
    <property type="project" value="GO_Central"/>
</dbReference>
<dbReference type="Pfam" id="PF00782">
    <property type="entry name" value="DSPc"/>
    <property type="match status" value="1"/>
</dbReference>
<dbReference type="InterPro" id="IPR020422">
    <property type="entry name" value="TYR_PHOSPHATASE_DUAL_dom"/>
</dbReference>
<dbReference type="CDD" id="cd14566">
    <property type="entry name" value="DSP_MKP_classII"/>
    <property type="match status" value="1"/>
</dbReference>
<evidence type="ECO:0000256" key="1">
    <source>
        <dbReference type="ARBA" id="ARBA00004496"/>
    </source>
</evidence>
<comment type="catalytic activity">
    <reaction evidence="6">
        <text>O-phospho-L-tyrosyl-[protein] + H2O = L-tyrosyl-[protein] + phosphate</text>
        <dbReference type="Rhea" id="RHEA:10684"/>
        <dbReference type="Rhea" id="RHEA-COMP:10136"/>
        <dbReference type="Rhea" id="RHEA-COMP:20101"/>
        <dbReference type="ChEBI" id="CHEBI:15377"/>
        <dbReference type="ChEBI" id="CHEBI:43474"/>
        <dbReference type="ChEBI" id="CHEBI:46858"/>
        <dbReference type="ChEBI" id="CHEBI:61978"/>
        <dbReference type="EC" id="3.1.3.48"/>
    </reaction>
</comment>
<dbReference type="SUPFAM" id="SSF52799">
    <property type="entry name" value="(Phosphotyrosine protein) phosphatases II"/>
    <property type="match status" value="1"/>
</dbReference>
<dbReference type="GO" id="GO:0005737">
    <property type="term" value="C:cytoplasm"/>
    <property type="evidence" value="ECO:0000318"/>
    <property type="project" value="GO_Central"/>
</dbReference>
<dbReference type="Gene3D" id="3.40.250.10">
    <property type="entry name" value="Rhodanese-like domain"/>
    <property type="match status" value="1"/>
</dbReference>
<evidence type="ECO:0000256" key="5">
    <source>
        <dbReference type="ARBA" id="ARBA00022912"/>
    </source>
</evidence>
<name>F6Z498_CIOIN</name>
<feature type="region of interest" description="Disordered" evidence="7">
    <location>
        <begin position="197"/>
        <end position="256"/>
    </location>
</feature>
<feature type="compositionally biased region" description="Polar residues" evidence="7">
    <location>
        <begin position="448"/>
        <end position="461"/>
    </location>
</feature>
<reference evidence="11" key="4">
    <citation type="submission" date="2025-09" db="UniProtKB">
        <authorList>
            <consortium name="Ensembl"/>
        </authorList>
    </citation>
    <scope>IDENTIFICATION</scope>
</reference>
<sequence>MKMATENTIYINCDNLRDKLYRNDEVLLLDCRSNDEYRHGHINGAHNIVLPQLMMRRLKANKLSLKSLVPPNFRQEKEAFLKKCTTSHVVVYDHFTADLNNNDTTMLALLYNRMKNEGCNVSVLKGGYTKFQVDFPDFCLKAGTTGSSDADDEDGGSDESAASSPRGGRCSPLSPLTIHAPSILGLGSLRISCDHEEEESDSVESRLGRSRRDRPCDNHRHHNCLRHSDRFNSEGESDDPNSANSLSSNEGNVPLTLKPIPSSHPCTCCSCDKAPRRTIPQSPQCPSPSPAHNLYGGASAPAEILNGLFLGCAKDASNAAVLAEHNITYILNVTPNLPNVFENDGKYKYKQIPITDHWSQNLSQFFPDAIAFIDEARSKNCGVLVHCLAGISRSVTVTVAYLMQKLRWSLNDAYDFVKQRKNNVSPNFNFMGQLLDFEKTLGLGEYSSSTENPLSSASQNHPPTLFFTSPPPPTPTLTLPVMKGKKREQRSAFILPNLS</sequence>
<dbReference type="GO" id="GO:0005829">
    <property type="term" value="C:cytosol"/>
    <property type="evidence" value="ECO:0000318"/>
    <property type="project" value="GO_Central"/>
</dbReference>
<dbReference type="OMA" id="SADWQDS"/>
<keyword evidence="3" id="KW-0963">Cytoplasm</keyword>
<keyword evidence="4" id="KW-0378">Hydrolase</keyword>
<evidence type="ECO:0000259" key="9">
    <source>
        <dbReference type="PROSITE" id="PS50056"/>
    </source>
</evidence>
<evidence type="ECO:0000259" key="8">
    <source>
        <dbReference type="PROSITE" id="PS50054"/>
    </source>
</evidence>
<dbReference type="FunCoup" id="F6Z498">
    <property type="interactions" value="9"/>
</dbReference>
<evidence type="ECO:0000256" key="4">
    <source>
        <dbReference type="ARBA" id="ARBA00022801"/>
    </source>
</evidence>
<dbReference type="GO" id="GO:0017017">
    <property type="term" value="F:MAP kinase tyrosine/serine/threonine phosphatase activity"/>
    <property type="evidence" value="ECO:0000318"/>
    <property type="project" value="GO_Central"/>
</dbReference>